<dbReference type="InParanoid" id="A0A482XCM2"/>
<evidence type="ECO:0000313" key="4">
    <source>
        <dbReference type="Proteomes" id="UP000291343"/>
    </source>
</evidence>
<keyword evidence="4" id="KW-1185">Reference proteome</keyword>
<organism evidence="3 4">
    <name type="scientific">Laodelphax striatellus</name>
    <name type="common">Small brown planthopper</name>
    <name type="synonym">Delphax striatella</name>
    <dbReference type="NCBI Taxonomy" id="195883"/>
    <lineage>
        <taxon>Eukaryota</taxon>
        <taxon>Metazoa</taxon>
        <taxon>Ecdysozoa</taxon>
        <taxon>Arthropoda</taxon>
        <taxon>Hexapoda</taxon>
        <taxon>Insecta</taxon>
        <taxon>Pterygota</taxon>
        <taxon>Neoptera</taxon>
        <taxon>Paraneoptera</taxon>
        <taxon>Hemiptera</taxon>
        <taxon>Auchenorrhyncha</taxon>
        <taxon>Fulgoroidea</taxon>
        <taxon>Delphacidae</taxon>
        <taxon>Criomorphinae</taxon>
        <taxon>Laodelphax</taxon>
    </lineage>
</organism>
<keyword evidence="2" id="KW-0732">Signal</keyword>
<proteinExistence type="predicted"/>
<evidence type="ECO:0000256" key="1">
    <source>
        <dbReference type="SAM" id="Phobius"/>
    </source>
</evidence>
<dbReference type="AlphaFoldDB" id="A0A482XCM2"/>
<keyword evidence="1" id="KW-0472">Membrane</keyword>
<dbReference type="Proteomes" id="UP000291343">
    <property type="component" value="Unassembled WGS sequence"/>
</dbReference>
<dbReference type="EMBL" id="QKKF02012812">
    <property type="protein sequence ID" value="RZF43238.1"/>
    <property type="molecule type" value="Genomic_DNA"/>
</dbReference>
<feature type="chain" id="PRO_5019760219" evidence="2">
    <location>
        <begin position="24"/>
        <end position="109"/>
    </location>
</feature>
<sequence length="109" mass="12171">MKCSPLNYIAIVLLVYYLHVADAVPTMYQKNSNHMLEPVLIPVSSTVIPLPVYKVGAVVAIKGDKPKEKANLITAAIARKKLLEKEKKDREAKIKPISKEDFLLSKDLL</sequence>
<accession>A0A482XCM2</accession>
<keyword evidence="1" id="KW-0812">Transmembrane</keyword>
<keyword evidence="1" id="KW-1133">Transmembrane helix</keyword>
<feature type="transmembrane region" description="Helical" evidence="1">
    <location>
        <begin position="39"/>
        <end position="61"/>
    </location>
</feature>
<evidence type="ECO:0000256" key="2">
    <source>
        <dbReference type="SAM" id="SignalP"/>
    </source>
</evidence>
<feature type="signal peptide" evidence="2">
    <location>
        <begin position="1"/>
        <end position="23"/>
    </location>
</feature>
<comment type="caution">
    <text evidence="3">The sequence shown here is derived from an EMBL/GenBank/DDBJ whole genome shotgun (WGS) entry which is preliminary data.</text>
</comment>
<name>A0A482XCM2_LAOST</name>
<evidence type="ECO:0000313" key="3">
    <source>
        <dbReference type="EMBL" id="RZF43238.1"/>
    </source>
</evidence>
<protein>
    <submittedName>
        <fullName evidence="3">Uncharacterized protein</fullName>
    </submittedName>
</protein>
<reference evidence="3 4" key="1">
    <citation type="journal article" date="2017" name="Gigascience">
        <title>Genome sequence of the small brown planthopper, Laodelphax striatellus.</title>
        <authorList>
            <person name="Zhu J."/>
            <person name="Jiang F."/>
            <person name="Wang X."/>
            <person name="Yang P."/>
            <person name="Bao Y."/>
            <person name="Zhao W."/>
            <person name="Wang W."/>
            <person name="Lu H."/>
            <person name="Wang Q."/>
            <person name="Cui N."/>
            <person name="Li J."/>
            <person name="Chen X."/>
            <person name="Luo L."/>
            <person name="Yu J."/>
            <person name="Kang L."/>
            <person name="Cui F."/>
        </authorList>
    </citation>
    <scope>NUCLEOTIDE SEQUENCE [LARGE SCALE GENOMIC DNA]</scope>
    <source>
        <strain evidence="3">Lst14</strain>
    </source>
</reference>
<dbReference type="OrthoDB" id="6623429at2759"/>
<gene>
    <name evidence="3" type="ORF">LSTR_LSTR014580</name>
</gene>